<reference evidence="2" key="1">
    <citation type="journal article" date="2017" name="Nat. Ecol. Evol.">
        <title>Genome expansion and lineage-specific genetic innovations in the forest pathogenic fungi Armillaria.</title>
        <authorList>
            <person name="Sipos G."/>
            <person name="Prasanna A.N."/>
            <person name="Walter M.C."/>
            <person name="O'Connor E."/>
            <person name="Balint B."/>
            <person name="Krizsan K."/>
            <person name="Kiss B."/>
            <person name="Hess J."/>
            <person name="Varga T."/>
            <person name="Slot J."/>
            <person name="Riley R."/>
            <person name="Boka B."/>
            <person name="Rigling D."/>
            <person name="Barry K."/>
            <person name="Lee J."/>
            <person name="Mihaltcheva S."/>
            <person name="LaButti K."/>
            <person name="Lipzen A."/>
            <person name="Waldron R."/>
            <person name="Moloney N.M."/>
            <person name="Sperisen C."/>
            <person name="Kredics L."/>
            <person name="Vagvoelgyi C."/>
            <person name="Patrignani A."/>
            <person name="Fitzpatrick D."/>
            <person name="Nagy I."/>
            <person name="Doyle S."/>
            <person name="Anderson J.B."/>
            <person name="Grigoriev I.V."/>
            <person name="Gueldener U."/>
            <person name="Muensterkoetter M."/>
            <person name="Nagy L.G."/>
        </authorList>
    </citation>
    <scope>NUCLEOTIDE SEQUENCE [LARGE SCALE GENOMIC DNA]</scope>
    <source>
        <strain evidence="2">28-4</strain>
    </source>
</reference>
<gene>
    <name evidence="1" type="ORF">ARMSODRAFT_1012850</name>
</gene>
<name>A0A2H3BWX3_9AGAR</name>
<dbReference type="Proteomes" id="UP000218334">
    <property type="component" value="Unassembled WGS sequence"/>
</dbReference>
<evidence type="ECO:0000313" key="2">
    <source>
        <dbReference type="Proteomes" id="UP000218334"/>
    </source>
</evidence>
<dbReference type="AlphaFoldDB" id="A0A2H3BWX3"/>
<dbReference type="EMBL" id="KZ293417">
    <property type="protein sequence ID" value="PBK75391.1"/>
    <property type="molecule type" value="Genomic_DNA"/>
</dbReference>
<protein>
    <submittedName>
        <fullName evidence="1">Uncharacterized protein</fullName>
    </submittedName>
</protein>
<proteinExistence type="predicted"/>
<sequence length="190" mass="21273">MFGMSTYHDTDAHSWTIFMDFSTLDLPSFSADDAPIHHCQHAKKPRLSEAAKADAKLLKAQKCTARAEQKTSIKAFLKEIEASIKNLVEKYSKSTDDKTFGQRHGQQPLFTDPLLATSHLSIKVSLHSPYVQQEMDGLFTRMGVCGFAVFSQGHLDDPTMPETIESRDALCFLKEVLHLDALDVVALFKQ</sequence>
<evidence type="ECO:0000313" key="1">
    <source>
        <dbReference type="EMBL" id="PBK75391.1"/>
    </source>
</evidence>
<accession>A0A2H3BWX3</accession>
<organism evidence="1 2">
    <name type="scientific">Armillaria solidipes</name>
    <dbReference type="NCBI Taxonomy" id="1076256"/>
    <lineage>
        <taxon>Eukaryota</taxon>
        <taxon>Fungi</taxon>
        <taxon>Dikarya</taxon>
        <taxon>Basidiomycota</taxon>
        <taxon>Agaricomycotina</taxon>
        <taxon>Agaricomycetes</taxon>
        <taxon>Agaricomycetidae</taxon>
        <taxon>Agaricales</taxon>
        <taxon>Marasmiineae</taxon>
        <taxon>Physalacriaceae</taxon>
        <taxon>Armillaria</taxon>
    </lineage>
</organism>
<keyword evidence="2" id="KW-1185">Reference proteome</keyword>